<evidence type="ECO:0000256" key="1">
    <source>
        <dbReference type="SAM" id="Phobius"/>
    </source>
</evidence>
<gene>
    <name evidence="2" type="ORF">EN45_111370</name>
</gene>
<dbReference type="Proteomes" id="UP000076449">
    <property type="component" value="Chromosome IV"/>
</dbReference>
<evidence type="ECO:0000313" key="2">
    <source>
        <dbReference type="EMBL" id="KZN84019.1"/>
    </source>
</evidence>
<keyword evidence="1" id="KW-1133">Transmembrane helix</keyword>
<dbReference type="InterPro" id="IPR018786">
    <property type="entry name" value="Mit_KHE1"/>
</dbReference>
<dbReference type="GO" id="GO:0005743">
    <property type="term" value="C:mitochondrial inner membrane"/>
    <property type="evidence" value="ECO:0007669"/>
    <property type="project" value="TreeGrafter"/>
</dbReference>
<proteinExistence type="predicted"/>
<keyword evidence="1" id="KW-0472">Membrane</keyword>
<dbReference type="Pfam" id="PF10173">
    <property type="entry name" value="Mit_KHE1"/>
    <property type="match status" value="1"/>
</dbReference>
<dbReference type="AlphaFoldDB" id="A0A162BE81"/>
<reference evidence="2" key="1">
    <citation type="journal article" date="2014" name="Genome Announc.">
        <title>Complete sequencing and chromosome-scale genome assembly of the industrial progenitor strain P2niaD18 from the penicillin producer Penicillium chrysogenum.</title>
        <authorList>
            <person name="Specht T."/>
            <person name="Dahlmann T.A."/>
            <person name="Zadra I."/>
            <person name="Kurnsteiner H."/>
            <person name="Kuck U."/>
        </authorList>
    </citation>
    <scope>NUCLEOTIDE SEQUENCE [LARGE SCALE GENOMIC DNA]</scope>
    <source>
        <strain evidence="2">P2niaD18</strain>
    </source>
</reference>
<protein>
    <recommendedName>
        <fullName evidence="3">Mitochondrial K+-H+ exchange-related-domain-containing protein</fullName>
    </recommendedName>
</protein>
<dbReference type="PANTHER" id="PTHR28062">
    <property type="entry name" value="K+-H+ EXCHANGE-LIKE PROTEIN"/>
    <property type="match status" value="1"/>
</dbReference>
<keyword evidence="1" id="KW-0812">Transmembrane</keyword>
<accession>A0A162BE81</accession>
<sequence length="347" mass="39383">MTSRLIGRGSAYSIPFSPTRKKKRKKSSNGLFVVKSFISLYPEPFDIYQLSSLSSPRSSDCRLSQTSTMRLFLIPISTKRVLVYARPLRKDLAKELSILDRITTKAAETWAKWEEADKGWKMHLVSWGNRVQQRIPYEEWALKSIPSFKTQQQINGDHGKTKIDVLFPGNAVRLERIQNVLRTIATERQELHRKKMRWSLILAPITAPFGLVPVVPNIPFFYVAYRGWSHWRALNGSKHLEFLVENNLLNPVSLPELEQLYAKRASGALEDTTTGASYSEVADGIEKSEDQVLLKMSDAKKLSTILEAPELALEAERAIIQVGEQLEAAAKAEKEKKDEKKDGKKDS</sequence>
<dbReference type="PANTHER" id="PTHR28062:SF1">
    <property type="entry name" value="TRANSMEMBRANE PROTEIN"/>
    <property type="match status" value="1"/>
</dbReference>
<dbReference type="GO" id="GO:0006813">
    <property type="term" value="P:potassium ion transport"/>
    <property type="evidence" value="ECO:0007669"/>
    <property type="project" value="TreeGrafter"/>
</dbReference>
<name>A0A162BE81_PENCH</name>
<feature type="transmembrane region" description="Helical" evidence="1">
    <location>
        <begin position="198"/>
        <end position="225"/>
    </location>
</feature>
<dbReference type="GO" id="GO:1902600">
    <property type="term" value="P:proton transmembrane transport"/>
    <property type="evidence" value="ECO:0007669"/>
    <property type="project" value="TreeGrafter"/>
</dbReference>
<organism evidence="2">
    <name type="scientific">Penicillium chrysogenum</name>
    <name type="common">Penicillium notatum</name>
    <dbReference type="NCBI Taxonomy" id="5076"/>
    <lineage>
        <taxon>Eukaryota</taxon>
        <taxon>Fungi</taxon>
        <taxon>Dikarya</taxon>
        <taxon>Ascomycota</taxon>
        <taxon>Pezizomycotina</taxon>
        <taxon>Eurotiomycetes</taxon>
        <taxon>Eurotiomycetidae</taxon>
        <taxon>Eurotiales</taxon>
        <taxon>Aspergillaceae</taxon>
        <taxon>Penicillium</taxon>
        <taxon>Penicillium chrysogenum species complex</taxon>
    </lineage>
</organism>
<evidence type="ECO:0008006" key="3">
    <source>
        <dbReference type="Google" id="ProtNLM"/>
    </source>
</evidence>
<dbReference type="EMBL" id="CM002801">
    <property type="protein sequence ID" value="KZN84019.1"/>
    <property type="molecule type" value="Genomic_DNA"/>
</dbReference>